<sequence length="140" mass="15727">MLNMVELRELIRLLSRSSVNELTFVNNGVRFYLKKPSPPKEEVKRKDGLNNAGEVAIVSNVNCVDSLFVGRFFNPCIQVGDVIQVGQKIAVCQVEALRLSQEMKTPMAGVVVEWLVQDGEIIEYGQPLLLVKELKEEEIP</sequence>
<evidence type="ECO:0000313" key="2">
    <source>
        <dbReference type="EMBL" id="KGA95588.1"/>
    </source>
</evidence>
<evidence type="ECO:0000313" key="5">
    <source>
        <dbReference type="Proteomes" id="UP000297014"/>
    </source>
</evidence>
<gene>
    <name evidence="3" type="ORF">AJ85_15850</name>
    <name evidence="2" type="ORF">BALCAV_0221690</name>
</gene>
<dbReference type="InterPro" id="IPR011053">
    <property type="entry name" value="Single_hybrid_motif"/>
</dbReference>
<accession>A0A094WI58</accession>
<dbReference type="Gene3D" id="2.40.50.100">
    <property type="match status" value="1"/>
</dbReference>
<proteinExistence type="predicted"/>
<dbReference type="SUPFAM" id="SSF51230">
    <property type="entry name" value="Single hybrid motif"/>
    <property type="match status" value="1"/>
</dbReference>
<reference evidence="2 4" key="1">
    <citation type="journal article" date="2014" name="Genome Announc.">
        <title>Draft Genome Sequence of Bacillus alcalophilus AV1934, a Classic Alkaliphile Isolated from Human Feces in 1934.</title>
        <authorList>
            <person name="Attie O."/>
            <person name="Jayaprakash A."/>
            <person name="Shah H."/>
            <person name="Paulsen I.T."/>
            <person name="Morino M."/>
            <person name="Takahashi Y."/>
            <person name="Narumi I."/>
            <person name="Sachidanandam R."/>
            <person name="Satoh K."/>
            <person name="Ito M."/>
            <person name="Krulwich T.A."/>
        </authorList>
    </citation>
    <scope>NUCLEOTIDE SEQUENCE [LARGE SCALE GENOMIC DNA]</scope>
    <source>
        <strain evidence="2 4">AV1934</strain>
    </source>
</reference>
<evidence type="ECO:0000313" key="4">
    <source>
        <dbReference type="Proteomes" id="UP000002754"/>
    </source>
</evidence>
<dbReference type="OrthoDB" id="2930891at2"/>
<keyword evidence="4" id="KW-1185">Reference proteome</keyword>
<dbReference type="InterPro" id="IPR000089">
    <property type="entry name" value="Biotin_lipoyl"/>
</dbReference>
<reference evidence="3 5" key="2">
    <citation type="submission" date="2014-01" db="EMBL/GenBank/DDBJ databases">
        <title>Draft genome sequencing of Bacillus alcalophilus CGMCC 1.3604.</title>
        <authorList>
            <person name="Yang J."/>
            <person name="Diao L."/>
            <person name="Yang S."/>
        </authorList>
    </citation>
    <scope>NUCLEOTIDE SEQUENCE [LARGE SCALE GENOMIC DNA]</scope>
    <source>
        <strain evidence="3 5">CGMCC 1.3604</strain>
    </source>
</reference>
<dbReference type="AlphaFoldDB" id="A0A094WI58"/>
<evidence type="ECO:0000313" key="3">
    <source>
        <dbReference type="EMBL" id="THG89652.1"/>
    </source>
</evidence>
<protein>
    <recommendedName>
        <fullName evidence="1">Lipoyl-binding domain-containing protein</fullName>
    </recommendedName>
</protein>
<evidence type="ECO:0000259" key="1">
    <source>
        <dbReference type="Pfam" id="PF00364"/>
    </source>
</evidence>
<dbReference type="Pfam" id="PF00364">
    <property type="entry name" value="Biotin_lipoyl"/>
    <property type="match status" value="1"/>
</dbReference>
<dbReference type="Proteomes" id="UP000002754">
    <property type="component" value="Unassembled WGS sequence"/>
</dbReference>
<organism evidence="2 4">
    <name type="scientific">Alkalihalobacillus alcalophilus ATCC 27647 = CGMCC 1.3604</name>
    <dbReference type="NCBI Taxonomy" id="1218173"/>
    <lineage>
        <taxon>Bacteria</taxon>
        <taxon>Bacillati</taxon>
        <taxon>Bacillota</taxon>
        <taxon>Bacilli</taxon>
        <taxon>Bacillales</taxon>
        <taxon>Bacillaceae</taxon>
        <taxon>Alkalihalobacillus</taxon>
    </lineage>
</organism>
<dbReference type="Proteomes" id="UP000297014">
    <property type="component" value="Unassembled WGS sequence"/>
</dbReference>
<dbReference type="EMBL" id="ALPT02000126">
    <property type="protein sequence ID" value="KGA95588.1"/>
    <property type="molecule type" value="Genomic_DNA"/>
</dbReference>
<dbReference type="eggNOG" id="COG0511">
    <property type="taxonomic scope" value="Bacteria"/>
</dbReference>
<comment type="caution">
    <text evidence="2">The sequence shown here is derived from an EMBL/GenBank/DDBJ whole genome shotgun (WGS) entry which is preliminary data.</text>
</comment>
<name>A0A094WI58_ALKAL</name>
<dbReference type="CDD" id="cd06850">
    <property type="entry name" value="biotinyl_domain"/>
    <property type="match status" value="1"/>
</dbReference>
<dbReference type="EMBL" id="JALP01000205">
    <property type="protein sequence ID" value="THG89652.1"/>
    <property type="molecule type" value="Genomic_DNA"/>
</dbReference>
<dbReference type="STRING" id="1218173.BALCAV_0221690"/>
<feature type="domain" description="Lipoyl-binding" evidence="1">
    <location>
        <begin position="74"/>
        <end position="129"/>
    </location>
</feature>